<dbReference type="PANTHER" id="PTHR43537">
    <property type="entry name" value="TRANSCRIPTIONAL REGULATOR, GNTR FAMILY"/>
    <property type="match status" value="1"/>
</dbReference>
<keyword evidence="6" id="KW-1185">Reference proteome</keyword>
<accession>A0ABP3R668</accession>
<dbReference type="InterPro" id="IPR036388">
    <property type="entry name" value="WH-like_DNA-bd_sf"/>
</dbReference>
<reference evidence="6" key="1">
    <citation type="journal article" date="2019" name="Int. J. Syst. Evol. Microbiol.">
        <title>The Global Catalogue of Microorganisms (GCM) 10K type strain sequencing project: providing services to taxonomists for standard genome sequencing and annotation.</title>
        <authorList>
            <consortium name="The Broad Institute Genomics Platform"/>
            <consortium name="The Broad Institute Genome Sequencing Center for Infectious Disease"/>
            <person name="Wu L."/>
            <person name="Ma J."/>
        </authorList>
    </citation>
    <scope>NUCLEOTIDE SEQUENCE [LARGE SCALE GENOMIC DNA]</scope>
    <source>
        <strain evidence="6">JCM 9933</strain>
    </source>
</reference>
<evidence type="ECO:0000256" key="1">
    <source>
        <dbReference type="ARBA" id="ARBA00023015"/>
    </source>
</evidence>
<evidence type="ECO:0000313" key="5">
    <source>
        <dbReference type="EMBL" id="GAA0601388.1"/>
    </source>
</evidence>
<evidence type="ECO:0000256" key="2">
    <source>
        <dbReference type="ARBA" id="ARBA00023125"/>
    </source>
</evidence>
<dbReference type="Gene3D" id="1.10.10.10">
    <property type="entry name" value="Winged helix-like DNA-binding domain superfamily/Winged helix DNA-binding domain"/>
    <property type="match status" value="1"/>
</dbReference>
<dbReference type="RefSeq" id="WP_343897583.1">
    <property type="nucleotide sequence ID" value="NZ_BAAAFZ010000077.1"/>
</dbReference>
<dbReference type="Gene3D" id="1.20.120.530">
    <property type="entry name" value="GntR ligand-binding domain-like"/>
    <property type="match status" value="1"/>
</dbReference>
<dbReference type="InterPro" id="IPR000524">
    <property type="entry name" value="Tscrpt_reg_HTH_GntR"/>
</dbReference>
<keyword evidence="1" id="KW-0805">Transcription regulation</keyword>
<feature type="domain" description="HTH gntR-type" evidence="4">
    <location>
        <begin position="16"/>
        <end position="83"/>
    </location>
</feature>
<dbReference type="SUPFAM" id="SSF46785">
    <property type="entry name" value="Winged helix' DNA-binding domain"/>
    <property type="match status" value="1"/>
</dbReference>
<keyword evidence="3" id="KW-0804">Transcription</keyword>
<keyword evidence="2" id="KW-0238">DNA-binding</keyword>
<dbReference type="Pfam" id="PF07729">
    <property type="entry name" value="FCD"/>
    <property type="match status" value="1"/>
</dbReference>
<dbReference type="EMBL" id="BAAAFZ010000077">
    <property type="protein sequence ID" value="GAA0601388.1"/>
    <property type="molecule type" value="Genomic_DNA"/>
</dbReference>
<protein>
    <submittedName>
        <fullName evidence="5">GntR family transcriptional regulator</fullName>
    </submittedName>
</protein>
<dbReference type="InterPro" id="IPR008920">
    <property type="entry name" value="TF_FadR/GntR_C"/>
</dbReference>
<evidence type="ECO:0000313" key="6">
    <source>
        <dbReference type="Proteomes" id="UP001501588"/>
    </source>
</evidence>
<proteinExistence type="predicted"/>
<organism evidence="5 6">
    <name type="scientific">Craurococcus roseus</name>
    <dbReference type="NCBI Taxonomy" id="77585"/>
    <lineage>
        <taxon>Bacteria</taxon>
        <taxon>Pseudomonadati</taxon>
        <taxon>Pseudomonadota</taxon>
        <taxon>Alphaproteobacteria</taxon>
        <taxon>Acetobacterales</taxon>
        <taxon>Acetobacteraceae</taxon>
        <taxon>Craurococcus</taxon>
    </lineage>
</organism>
<sequence length="225" mass="23517">MHPKRVLPEPPAPRPEGLVGEAYEALKASVLDLSLPPGHETTEPLIAEQLGMSRTPVHAAVLRLEGEGFLRVLPRRGVRVSPIEPAGLRDAYGVLIALEAAAAEALAGRRGSGVLAGMRAANEACAAALAADDMADWAAADDRFHRLLVEGCGNPVLARLASSMADHAQRARTATARLRPRPTRSVAEHGAILDAIAAGDAEAAREATRRHRARASAEILAALGG</sequence>
<dbReference type="SMART" id="SM00895">
    <property type="entry name" value="FCD"/>
    <property type="match status" value="1"/>
</dbReference>
<comment type="caution">
    <text evidence="5">The sequence shown here is derived from an EMBL/GenBank/DDBJ whole genome shotgun (WGS) entry which is preliminary data.</text>
</comment>
<evidence type="ECO:0000259" key="4">
    <source>
        <dbReference type="PROSITE" id="PS50949"/>
    </source>
</evidence>
<dbReference type="InterPro" id="IPR036390">
    <property type="entry name" value="WH_DNA-bd_sf"/>
</dbReference>
<dbReference type="SUPFAM" id="SSF48008">
    <property type="entry name" value="GntR ligand-binding domain-like"/>
    <property type="match status" value="1"/>
</dbReference>
<gene>
    <name evidence="5" type="ORF">GCM10009416_44100</name>
</gene>
<dbReference type="SMART" id="SM00345">
    <property type="entry name" value="HTH_GNTR"/>
    <property type="match status" value="1"/>
</dbReference>
<evidence type="ECO:0000256" key="3">
    <source>
        <dbReference type="ARBA" id="ARBA00023163"/>
    </source>
</evidence>
<dbReference type="InterPro" id="IPR011711">
    <property type="entry name" value="GntR_C"/>
</dbReference>
<name>A0ABP3R668_9PROT</name>
<dbReference type="PROSITE" id="PS50949">
    <property type="entry name" value="HTH_GNTR"/>
    <property type="match status" value="1"/>
</dbReference>
<dbReference type="Proteomes" id="UP001501588">
    <property type="component" value="Unassembled WGS sequence"/>
</dbReference>
<dbReference type="Pfam" id="PF00392">
    <property type="entry name" value="GntR"/>
    <property type="match status" value="1"/>
</dbReference>
<dbReference type="PANTHER" id="PTHR43537:SF24">
    <property type="entry name" value="GLUCONATE OPERON TRANSCRIPTIONAL REPRESSOR"/>
    <property type="match status" value="1"/>
</dbReference>